<sequence>MRAIDHCAEEEPWTAGAPKCAASAPRYPDGTGQCPRRILYEASTRSDLFKTVYNVNQTEKQDQRGAADSLGGHGLTLASCRPIQQHTQTCDLPDPSPPRAQMASRPIARTATATLPATQSCPEVPFRACLSWFWCLDRRREQEPVRPKQSKQTRMDALIGEGGSSSPARRPRYGVENNRRRPSTKANTTGATRHPWFHDRIDVRPCHILSSGCPEKVAVRQAQRQYRGWTTAGQFPVPPSLLSSESRFSHFYSCTPRPLPPVLLSTHHSLFSVRPPSPMHATRPVTLACR</sequence>
<evidence type="ECO:0000313" key="3">
    <source>
        <dbReference type="Proteomes" id="UP001642720"/>
    </source>
</evidence>
<keyword evidence="3" id="KW-1185">Reference proteome</keyword>
<proteinExistence type="predicted"/>
<dbReference type="EMBL" id="PPTA01000002">
    <property type="protein sequence ID" value="TFB06077.1"/>
    <property type="molecule type" value="Genomic_DNA"/>
</dbReference>
<dbReference type="GeneID" id="300573390"/>
<feature type="region of interest" description="Disordered" evidence="1">
    <location>
        <begin position="143"/>
        <end position="192"/>
    </location>
</feature>
<dbReference type="RefSeq" id="XP_073562278.1">
    <property type="nucleotide sequence ID" value="XM_073698940.1"/>
</dbReference>
<comment type="caution">
    <text evidence="2">The sequence shown here is derived from an EMBL/GenBank/DDBJ whole genome shotgun (WGS) entry which is preliminary data.</text>
</comment>
<organism evidence="2 3">
    <name type="scientific">Trichoderma ghanense</name>
    <dbReference type="NCBI Taxonomy" id="65468"/>
    <lineage>
        <taxon>Eukaryota</taxon>
        <taxon>Fungi</taxon>
        <taxon>Dikarya</taxon>
        <taxon>Ascomycota</taxon>
        <taxon>Pezizomycotina</taxon>
        <taxon>Sordariomycetes</taxon>
        <taxon>Hypocreomycetidae</taxon>
        <taxon>Hypocreales</taxon>
        <taxon>Hypocreaceae</taxon>
        <taxon>Trichoderma</taxon>
    </lineage>
</organism>
<evidence type="ECO:0000313" key="2">
    <source>
        <dbReference type="EMBL" id="TFB06077.1"/>
    </source>
</evidence>
<evidence type="ECO:0000256" key="1">
    <source>
        <dbReference type="SAM" id="MobiDB-lite"/>
    </source>
</evidence>
<accession>A0ABY2HEX4</accession>
<name>A0ABY2HEX4_9HYPO</name>
<reference evidence="2 3" key="1">
    <citation type="submission" date="2018-01" db="EMBL/GenBank/DDBJ databases">
        <title>Genome characterization of the sugarcane-associated fungus Trichoderma ghanense CCMA-1212 and their application in lignocelulose bioconversion.</title>
        <authorList>
            <person name="Steindorff A.S."/>
            <person name="Mendes T.D."/>
            <person name="Vilela E.S.D."/>
            <person name="Rodrigues D.S."/>
            <person name="Formighieri E.F."/>
            <person name="Melo I.S."/>
            <person name="Favaro L.C.L."/>
        </authorList>
    </citation>
    <scope>NUCLEOTIDE SEQUENCE [LARGE SCALE GENOMIC DNA]</scope>
    <source>
        <strain evidence="2 3">CCMA-1212</strain>
    </source>
</reference>
<protein>
    <submittedName>
        <fullName evidence="2">Uncharacterized protein</fullName>
    </submittedName>
</protein>
<dbReference type="Proteomes" id="UP001642720">
    <property type="component" value="Unassembled WGS sequence"/>
</dbReference>
<gene>
    <name evidence="2" type="ORF">CCMA1212_001518</name>
</gene>